<name>A0A0E9Y018_ANGAN</name>
<reference evidence="1" key="1">
    <citation type="submission" date="2014-11" db="EMBL/GenBank/DDBJ databases">
        <authorList>
            <person name="Amaro Gonzalez C."/>
        </authorList>
    </citation>
    <scope>NUCLEOTIDE SEQUENCE</scope>
</reference>
<sequence length="14" mass="1692">MTLYRKQIKSVLVL</sequence>
<accession>A0A0E9Y018</accession>
<protein>
    <submittedName>
        <fullName evidence="1">Uncharacterized protein</fullName>
    </submittedName>
</protein>
<evidence type="ECO:0000313" key="1">
    <source>
        <dbReference type="EMBL" id="JAI07269.1"/>
    </source>
</evidence>
<reference evidence="1" key="2">
    <citation type="journal article" date="2015" name="Fish Shellfish Immunol.">
        <title>Early steps in the European eel (Anguilla anguilla)-Vibrio vulnificus interaction in the gills: Role of the RtxA13 toxin.</title>
        <authorList>
            <person name="Callol A."/>
            <person name="Pajuelo D."/>
            <person name="Ebbesson L."/>
            <person name="Teles M."/>
            <person name="MacKenzie S."/>
            <person name="Amaro C."/>
        </authorList>
    </citation>
    <scope>NUCLEOTIDE SEQUENCE</scope>
</reference>
<dbReference type="EMBL" id="GBXM01001309">
    <property type="protein sequence ID" value="JAI07269.1"/>
    <property type="molecule type" value="Transcribed_RNA"/>
</dbReference>
<organism evidence="1">
    <name type="scientific">Anguilla anguilla</name>
    <name type="common">European freshwater eel</name>
    <name type="synonym">Muraena anguilla</name>
    <dbReference type="NCBI Taxonomy" id="7936"/>
    <lineage>
        <taxon>Eukaryota</taxon>
        <taxon>Metazoa</taxon>
        <taxon>Chordata</taxon>
        <taxon>Craniata</taxon>
        <taxon>Vertebrata</taxon>
        <taxon>Euteleostomi</taxon>
        <taxon>Actinopterygii</taxon>
        <taxon>Neopterygii</taxon>
        <taxon>Teleostei</taxon>
        <taxon>Anguilliformes</taxon>
        <taxon>Anguillidae</taxon>
        <taxon>Anguilla</taxon>
    </lineage>
</organism>
<proteinExistence type="predicted"/>